<evidence type="ECO:0000313" key="3">
    <source>
        <dbReference type="EMBL" id="QGU26445.1"/>
    </source>
</evidence>
<keyword evidence="1" id="KW-1133">Transmembrane helix</keyword>
<proteinExistence type="predicted"/>
<dbReference type="AlphaFoldDB" id="A0A6I6DNI2"/>
<feature type="transmembrane region" description="Helical" evidence="1">
    <location>
        <begin position="224"/>
        <end position="246"/>
    </location>
</feature>
<keyword evidence="4" id="KW-1185">Reference proteome</keyword>
<feature type="transmembrane region" description="Helical" evidence="1">
    <location>
        <begin position="133"/>
        <end position="153"/>
    </location>
</feature>
<evidence type="ECO:0000313" key="4">
    <source>
        <dbReference type="Proteomes" id="UP000422989"/>
    </source>
</evidence>
<dbReference type="Proteomes" id="UP000422989">
    <property type="component" value="Chromosome"/>
</dbReference>
<feature type="domain" description="DUF1648" evidence="2">
    <location>
        <begin position="27"/>
        <end position="69"/>
    </location>
</feature>
<evidence type="ECO:0000259" key="2">
    <source>
        <dbReference type="Pfam" id="PF07853"/>
    </source>
</evidence>
<keyword evidence="1" id="KW-0812">Transmembrane</keyword>
<evidence type="ECO:0000256" key="1">
    <source>
        <dbReference type="SAM" id="Phobius"/>
    </source>
</evidence>
<feature type="transmembrane region" description="Helical" evidence="1">
    <location>
        <begin position="99"/>
        <end position="121"/>
    </location>
</feature>
<dbReference type="OrthoDB" id="3178004at2"/>
<dbReference type="Pfam" id="PF07853">
    <property type="entry name" value="DUF1648"/>
    <property type="match status" value="1"/>
</dbReference>
<reference evidence="3 4" key="1">
    <citation type="submission" date="2018-09" db="EMBL/GenBank/DDBJ databases">
        <title>Whole genome sequencing of Microbacterium oryzae strain MB-10T.</title>
        <authorList>
            <person name="Das S.K."/>
        </authorList>
    </citation>
    <scope>NUCLEOTIDE SEQUENCE [LARGE SCALE GENOMIC DNA]</scope>
    <source>
        <strain evidence="3 4">MB-10</strain>
    </source>
</reference>
<dbReference type="InterPro" id="IPR012867">
    <property type="entry name" value="DUF1648"/>
</dbReference>
<feature type="transmembrane region" description="Helical" evidence="1">
    <location>
        <begin position="21"/>
        <end position="42"/>
    </location>
</feature>
<keyword evidence="1" id="KW-0472">Membrane</keyword>
<sequence>MTTTQTPERARAIRRFRWVGLYVPVALFALIALVQTVLLPAMPDPAATHWGPTGGPDGFGPAWTFPLMTLLVGGGSTALIAGITLAGIASPNRPISYRFITAVIWWEVGLLGIGLSSTFFAQLGLDDARDAGTALWGLGAGFLLGLALGAIAWRLSIEVPGEDEAVAPEPVPLSAGERAVWLRTATMARSGWIVLGALLGVLLVVGLVVLALDVAHLGAPSAGTWITFGSLALVAFLVGTGCVARVRVDEEGLTVRTPIGWPRVRIPREEIRSAEVVFVSPMAEYGGWGWRYGAGSGWGAVLRAGDALRVTRTNGKVFTVTVDDAETAAGLLAAMDRRTDTP</sequence>
<feature type="transmembrane region" description="Helical" evidence="1">
    <location>
        <begin position="62"/>
        <end position="87"/>
    </location>
</feature>
<dbReference type="EMBL" id="CP032550">
    <property type="protein sequence ID" value="QGU26445.1"/>
    <property type="molecule type" value="Genomic_DNA"/>
</dbReference>
<dbReference type="RefSeq" id="WP_156240840.1">
    <property type="nucleotide sequence ID" value="NZ_BAAAZL010000002.1"/>
</dbReference>
<feature type="transmembrane region" description="Helical" evidence="1">
    <location>
        <begin position="192"/>
        <end position="212"/>
    </location>
</feature>
<dbReference type="KEGG" id="moj:D7D94_01115"/>
<protein>
    <submittedName>
        <fullName evidence="3">DUF1648 domain-containing protein</fullName>
    </submittedName>
</protein>
<accession>A0A6I6DNI2</accession>
<gene>
    <name evidence="3" type="ORF">D7D94_01115</name>
</gene>
<organism evidence="3 4">
    <name type="scientific">Microbacterium oryzae</name>
    <dbReference type="NCBI Taxonomy" id="743009"/>
    <lineage>
        <taxon>Bacteria</taxon>
        <taxon>Bacillati</taxon>
        <taxon>Actinomycetota</taxon>
        <taxon>Actinomycetes</taxon>
        <taxon>Micrococcales</taxon>
        <taxon>Microbacteriaceae</taxon>
        <taxon>Microbacterium</taxon>
    </lineage>
</organism>
<name>A0A6I6DNI2_9MICO</name>